<evidence type="ECO:0000256" key="5">
    <source>
        <dbReference type="ARBA" id="ARBA00023157"/>
    </source>
</evidence>
<dbReference type="Gene3D" id="3.90.215.10">
    <property type="entry name" value="Gamma Fibrinogen, chain A, domain 1"/>
    <property type="match status" value="1"/>
</dbReference>
<dbReference type="Proteomes" id="UP001159428">
    <property type="component" value="Unassembled WGS sequence"/>
</dbReference>
<evidence type="ECO:0000256" key="1">
    <source>
        <dbReference type="ARBA" id="ARBA00004613"/>
    </source>
</evidence>
<gene>
    <name evidence="12" type="ORF">PMEA_00030375</name>
</gene>
<organism evidence="12 13">
    <name type="scientific">Pocillopora meandrina</name>
    <dbReference type="NCBI Taxonomy" id="46732"/>
    <lineage>
        <taxon>Eukaryota</taxon>
        <taxon>Metazoa</taxon>
        <taxon>Cnidaria</taxon>
        <taxon>Anthozoa</taxon>
        <taxon>Hexacorallia</taxon>
        <taxon>Scleractinia</taxon>
        <taxon>Astrocoeniina</taxon>
        <taxon>Pocilloporidae</taxon>
        <taxon>Pocillopora</taxon>
    </lineage>
</organism>
<keyword evidence="6" id="KW-0325">Glycoprotein</keyword>
<dbReference type="Pfam" id="PF00147">
    <property type="entry name" value="Fibrinogen_C"/>
    <property type="match status" value="2"/>
</dbReference>
<dbReference type="Pfam" id="PF00024">
    <property type="entry name" value="PAN_1"/>
    <property type="match status" value="1"/>
</dbReference>
<dbReference type="NCBIfam" id="NF040941">
    <property type="entry name" value="GGGWT_bact"/>
    <property type="match status" value="1"/>
</dbReference>
<dbReference type="SUPFAM" id="SSF56496">
    <property type="entry name" value="Fibrinogen C-terminal domain-like"/>
    <property type="match status" value="2"/>
</dbReference>
<protein>
    <submittedName>
        <fullName evidence="12">Uncharacterized protein</fullName>
    </submittedName>
</protein>
<feature type="domain" description="Apple" evidence="10">
    <location>
        <begin position="44"/>
        <end position="123"/>
    </location>
</feature>
<keyword evidence="5 7" id="KW-1015">Disulfide bond</keyword>
<keyword evidence="13" id="KW-1185">Reference proteome</keyword>
<dbReference type="Gene3D" id="4.10.530.10">
    <property type="entry name" value="Gamma-fibrinogen Carboxyl Terminal Fragment, domain 2"/>
    <property type="match status" value="1"/>
</dbReference>
<feature type="disulfide bond" evidence="7">
    <location>
        <begin position="130"/>
        <end position="147"/>
    </location>
</feature>
<dbReference type="GO" id="GO:0005577">
    <property type="term" value="C:fibrinogen complex"/>
    <property type="evidence" value="ECO:0007669"/>
    <property type="project" value="TreeGrafter"/>
</dbReference>
<evidence type="ECO:0000313" key="13">
    <source>
        <dbReference type="Proteomes" id="UP001159428"/>
    </source>
</evidence>
<evidence type="ECO:0000256" key="2">
    <source>
        <dbReference type="ARBA" id="ARBA00022525"/>
    </source>
</evidence>
<comment type="caution">
    <text evidence="7">Lacks conserved residue(s) required for the propagation of feature annotation.</text>
</comment>
<dbReference type="InterPro" id="IPR037579">
    <property type="entry name" value="FIB_ANG-like"/>
</dbReference>
<dbReference type="PROSITE" id="PS51406">
    <property type="entry name" value="FIBRINOGEN_C_2"/>
    <property type="match status" value="1"/>
</dbReference>
<feature type="domain" description="Fibrinogen C-terminal" evidence="11">
    <location>
        <begin position="156"/>
        <end position="437"/>
    </location>
</feature>
<keyword evidence="4" id="KW-0175">Coiled coil</keyword>
<comment type="caution">
    <text evidence="12">The sequence shown here is derived from an EMBL/GenBank/DDBJ whole genome shotgun (WGS) entry which is preliminary data.</text>
</comment>
<dbReference type="InterPro" id="IPR002181">
    <property type="entry name" value="Fibrinogen_a/b/g_C_dom"/>
</dbReference>
<keyword evidence="2" id="KW-0964">Secreted</keyword>
<evidence type="ECO:0000256" key="8">
    <source>
        <dbReference type="SAM" id="SignalP"/>
    </source>
</evidence>
<dbReference type="InterPro" id="IPR020837">
    <property type="entry name" value="Fibrinogen_CS"/>
</dbReference>
<feature type="domain" description="EGF-like" evidence="9">
    <location>
        <begin position="119"/>
        <end position="161"/>
    </location>
</feature>
<evidence type="ECO:0000256" key="3">
    <source>
        <dbReference type="ARBA" id="ARBA00022729"/>
    </source>
</evidence>
<evidence type="ECO:0000256" key="6">
    <source>
        <dbReference type="ARBA" id="ARBA00023180"/>
    </source>
</evidence>
<dbReference type="InterPro" id="IPR014716">
    <property type="entry name" value="Fibrinogen_a/b/g_C_1"/>
</dbReference>
<dbReference type="InterPro" id="IPR003609">
    <property type="entry name" value="Pan_app"/>
</dbReference>
<dbReference type="PROSITE" id="PS50948">
    <property type="entry name" value="PAN"/>
    <property type="match status" value="1"/>
</dbReference>
<dbReference type="PANTHER" id="PTHR47221:SF6">
    <property type="entry name" value="FIBRINOGEN ALPHA CHAIN"/>
    <property type="match status" value="1"/>
</dbReference>
<dbReference type="PROSITE" id="PS00514">
    <property type="entry name" value="FIBRINOGEN_C_1"/>
    <property type="match status" value="1"/>
</dbReference>
<proteinExistence type="predicted"/>
<evidence type="ECO:0000256" key="4">
    <source>
        <dbReference type="ARBA" id="ARBA00023054"/>
    </source>
</evidence>
<evidence type="ECO:0000256" key="7">
    <source>
        <dbReference type="PROSITE-ProRule" id="PRU00076"/>
    </source>
</evidence>
<dbReference type="InterPro" id="IPR036056">
    <property type="entry name" value="Fibrinogen-like_C"/>
</dbReference>
<keyword evidence="3 8" id="KW-0732">Signal</keyword>
<dbReference type="GO" id="GO:0005201">
    <property type="term" value="F:extracellular matrix structural constituent"/>
    <property type="evidence" value="ECO:0007669"/>
    <property type="project" value="TreeGrafter"/>
</dbReference>
<evidence type="ECO:0000259" key="11">
    <source>
        <dbReference type="PROSITE" id="PS51406"/>
    </source>
</evidence>
<evidence type="ECO:0000259" key="9">
    <source>
        <dbReference type="PROSITE" id="PS50026"/>
    </source>
</evidence>
<dbReference type="AlphaFoldDB" id="A0AAU9XUB6"/>
<comment type="subcellular location">
    <subcellularLocation>
        <location evidence="1">Secreted</location>
    </subcellularLocation>
</comment>
<dbReference type="GO" id="GO:0030674">
    <property type="term" value="F:protein-macromolecule adaptor activity"/>
    <property type="evidence" value="ECO:0007669"/>
    <property type="project" value="TreeGrafter"/>
</dbReference>
<dbReference type="SMART" id="SM00473">
    <property type="entry name" value="PAN_AP"/>
    <property type="match status" value="1"/>
</dbReference>
<dbReference type="CDD" id="cd00087">
    <property type="entry name" value="FReD"/>
    <property type="match status" value="1"/>
</dbReference>
<feature type="signal peptide" evidence="8">
    <location>
        <begin position="1"/>
        <end position="29"/>
    </location>
</feature>
<dbReference type="GO" id="GO:0034116">
    <property type="term" value="P:positive regulation of heterotypic cell-cell adhesion"/>
    <property type="evidence" value="ECO:0007669"/>
    <property type="project" value="TreeGrafter"/>
</dbReference>
<sequence>MPRNLTERFRSMYLLKLLLVSLTIALTYGDPRMMTPVFQAVNFAREIRGRRLNGSVITEIQVDSESSCRLHCVKESSCVSYNFGSTINNKKFKCQLSDSDRFASFKNFTEDNKFLYRGVKSDCEVSSSLCAENEICFPNYKDNTAECKCRYASGYTGKPCEAKCCAQLLKDGFTSNGVYTINPDGGKPIPVLCDMTTDGGGWTVFQRRLDGSVDFYRDWKAYKEGFGSLSGEFWLGNDNLHRLTNANDVMLRVDLEDFEGNITYAEYKTFKVADEADKYKLTLGEYNGTAGDSFICPTQLIFSYLDEIIIPMVKTLSSYIKDSQRALETFCDFNFLGQNKLIFTKDIIIFYPIVPYPKLLYSILSYFILLSDFLRENLFPRWLNRNETRQHKFYSYSSNMQFSTKDQDSDLNNASRAQLHKGAWWYNKCHASNLNGL</sequence>
<dbReference type="PROSITE" id="PS50026">
    <property type="entry name" value="EGF_3"/>
    <property type="match status" value="1"/>
</dbReference>
<evidence type="ECO:0000313" key="12">
    <source>
        <dbReference type="EMBL" id="CAH3158038.1"/>
    </source>
</evidence>
<dbReference type="PANTHER" id="PTHR47221">
    <property type="entry name" value="FIBRINOGEN ALPHA CHAIN"/>
    <property type="match status" value="1"/>
</dbReference>
<dbReference type="EMBL" id="CALNXJ010000066">
    <property type="protein sequence ID" value="CAH3158038.1"/>
    <property type="molecule type" value="Genomic_DNA"/>
</dbReference>
<reference evidence="12 13" key="1">
    <citation type="submission" date="2022-05" db="EMBL/GenBank/DDBJ databases">
        <authorList>
            <consortium name="Genoscope - CEA"/>
            <person name="William W."/>
        </authorList>
    </citation>
    <scope>NUCLEOTIDE SEQUENCE [LARGE SCALE GENOMIC DNA]</scope>
</reference>
<name>A0AAU9XUB6_9CNID</name>
<accession>A0AAU9XUB6</accession>
<dbReference type="SMART" id="SM00186">
    <property type="entry name" value="FBG"/>
    <property type="match status" value="1"/>
</dbReference>
<feature type="chain" id="PRO_5043964724" evidence="8">
    <location>
        <begin position="30"/>
        <end position="437"/>
    </location>
</feature>
<evidence type="ECO:0000259" key="10">
    <source>
        <dbReference type="PROSITE" id="PS50948"/>
    </source>
</evidence>
<dbReference type="InterPro" id="IPR000742">
    <property type="entry name" value="EGF"/>
</dbReference>
<keyword evidence="7" id="KW-0245">EGF-like domain</keyword>